<proteinExistence type="inferred from homology"/>
<dbReference type="Gene3D" id="6.20.250.60">
    <property type="match status" value="1"/>
</dbReference>
<dbReference type="InterPro" id="IPR037256">
    <property type="entry name" value="ASC_dom_sf"/>
</dbReference>
<reference evidence="4 5" key="1">
    <citation type="submission" date="2018-04" db="EMBL/GenBank/DDBJ databases">
        <authorList>
            <person name="Vogel A."/>
        </authorList>
    </citation>
    <scope>NUCLEOTIDE SEQUENCE [LARGE SCALE GENOMIC DNA]</scope>
</reference>
<evidence type="ECO:0000313" key="5">
    <source>
        <dbReference type="Proteomes" id="UP000595140"/>
    </source>
</evidence>
<protein>
    <recommendedName>
        <fullName evidence="3">Association with the SNF1 complex (ASC) domain-containing protein</fullName>
    </recommendedName>
</protein>
<feature type="region of interest" description="Disordered" evidence="2">
    <location>
        <begin position="1"/>
        <end position="28"/>
    </location>
</feature>
<sequence>MNTQQDGNEYEPTVPGFEAPPSPESSYNNVFYITEDEEKKGPPRLPPYLKRSALNEVMVERVGEGSSQSAPHPVPNPVVLNHLHTTAESRASPSEPVALATTQRFRSKYVTVVLFKPASHR</sequence>
<dbReference type="SUPFAM" id="SSF160219">
    <property type="entry name" value="AMPKBI-like"/>
    <property type="match status" value="1"/>
</dbReference>
<dbReference type="SMART" id="SM01010">
    <property type="entry name" value="AMPKBI"/>
    <property type="match status" value="1"/>
</dbReference>
<evidence type="ECO:0000313" key="4">
    <source>
        <dbReference type="EMBL" id="VFQ96576.1"/>
    </source>
</evidence>
<evidence type="ECO:0000256" key="2">
    <source>
        <dbReference type="SAM" id="MobiDB-lite"/>
    </source>
</evidence>
<organism evidence="4 5">
    <name type="scientific">Cuscuta campestris</name>
    <dbReference type="NCBI Taxonomy" id="132261"/>
    <lineage>
        <taxon>Eukaryota</taxon>
        <taxon>Viridiplantae</taxon>
        <taxon>Streptophyta</taxon>
        <taxon>Embryophyta</taxon>
        <taxon>Tracheophyta</taxon>
        <taxon>Spermatophyta</taxon>
        <taxon>Magnoliopsida</taxon>
        <taxon>eudicotyledons</taxon>
        <taxon>Gunneridae</taxon>
        <taxon>Pentapetalae</taxon>
        <taxon>asterids</taxon>
        <taxon>lamiids</taxon>
        <taxon>Solanales</taxon>
        <taxon>Convolvulaceae</taxon>
        <taxon>Cuscuteae</taxon>
        <taxon>Cuscuta</taxon>
        <taxon>Cuscuta subgen. Grammica</taxon>
        <taxon>Cuscuta sect. Cleistogrammica</taxon>
    </lineage>
</organism>
<dbReference type="PANTHER" id="PTHR46316:SF13">
    <property type="entry name" value="ASSOCIATION WITH THE SNF1 COMPLEX (ASC) DOMAIN-CONTAINING PROTEIN"/>
    <property type="match status" value="1"/>
</dbReference>
<dbReference type="InterPro" id="IPR006828">
    <property type="entry name" value="ASC_dom"/>
</dbReference>
<dbReference type="InterPro" id="IPR043554">
    <property type="entry name" value="KINB"/>
</dbReference>
<dbReference type="Proteomes" id="UP000595140">
    <property type="component" value="Unassembled WGS sequence"/>
</dbReference>
<feature type="domain" description="Association with the SNF1 complex (ASC)" evidence="3">
    <location>
        <begin position="20"/>
        <end position="118"/>
    </location>
</feature>
<keyword evidence="5" id="KW-1185">Reference proteome</keyword>
<accession>A0A484N7T6</accession>
<dbReference type="Pfam" id="PF04739">
    <property type="entry name" value="AMPKBI"/>
    <property type="match status" value="1"/>
</dbReference>
<evidence type="ECO:0000256" key="1">
    <source>
        <dbReference type="ARBA" id="ARBA00010926"/>
    </source>
</evidence>
<dbReference type="EMBL" id="OOIL02006049">
    <property type="protein sequence ID" value="VFQ96576.1"/>
    <property type="molecule type" value="Genomic_DNA"/>
</dbReference>
<evidence type="ECO:0000259" key="3">
    <source>
        <dbReference type="SMART" id="SM01010"/>
    </source>
</evidence>
<name>A0A484N7T6_9ASTE</name>
<comment type="similarity">
    <text evidence="1">Belongs to the 5'-AMP-activated protein kinase beta subunit family.</text>
</comment>
<gene>
    <name evidence="4" type="ORF">CCAM_LOCUS38352</name>
</gene>
<dbReference type="PANTHER" id="PTHR46316">
    <property type="entry name" value="SNF1-RELATED PROTEIN KINASE REGULATORY SUBUNIT BETA-1"/>
    <property type="match status" value="1"/>
</dbReference>
<dbReference type="OrthoDB" id="1291590at2759"/>
<dbReference type="AlphaFoldDB" id="A0A484N7T6"/>
<dbReference type="GO" id="GO:0005737">
    <property type="term" value="C:cytoplasm"/>
    <property type="evidence" value="ECO:0007669"/>
    <property type="project" value="UniProtKB-ARBA"/>
</dbReference>